<feature type="domain" description="AB hydrolase-1" evidence="2">
    <location>
        <begin position="106"/>
        <end position="375"/>
    </location>
</feature>
<protein>
    <recommendedName>
        <fullName evidence="2">AB hydrolase-1 domain-containing protein</fullName>
    </recommendedName>
</protein>
<sequence>MPISLPYRLAQLALCASACFAIPTPGGHLPSLQPNCNDIDINLRASAPNKIFTFNLTKYGTPEATTELLVSLGTAPTNVVNGNYRVAGRFCSPLRDVPERRQTLQILVHGLTYTKEYWNGPSTQASGPPATNQSWIYYAAEQGYSVLAVDRLCNGRSAHSNGNEECQRPLEAAILDKVVQTARNGTLPGLRTKFNKIIYVGHSYGSEIGSYIARTNPSVIDQLHLTGYSENILITSPAVILRPDLRLASKTSPSRFSNLDPGYTMETARNVSEKLYYSKAAVDPAVLNYTWATRGTVAIGELLTAGGGPAPQYNGDVFVINGDEDALFCPVDAASAVAIKPGACTATNATEDVAHDFPGARRFGYFNVPGTGHSIGLHKTTSLAIVASHQFMAETGF</sequence>
<dbReference type="RefSeq" id="XP_018708267.1">
    <property type="nucleotide sequence ID" value="XM_018843817.1"/>
</dbReference>
<dbReference type="Gene3D" id="3.40.50.1820">
    <property type="entry name" value="alpha/beta hydrolase"/>
    <property type="match status" value="1"/>
</dbReference>
<accession>A0A162N002</accession>
<gene>
    <name evidence="3" type="ORF">ISF_00210</name>
</gene>
<dbReference type="Pfam" id="PF12697">
    <property type="entry name" value="Abhydrolase_6"/>
    <property type="match status" value="1"/>
</dbReference>
<dbReference type="EMBL" id="AZHB01000001">
    <property type="protein sequence ID" value="OAA73309.1"/>
    <property type="molecule type" value="Genomic_DNA"/>
</dbReference>
<dbReference type="GeneID" id="30016502"/>
<keyword evidence="4" id="KW-1185">Reference proteome</keyword>
<reference evidence="3 4" key="1">
    <citation type="journal article" date="2016" name="Genome Biol. Evol.">
        <title>Divergent and convergent evolution of fungal pathogenicity.</title>
        <authorList>
            <person name="Shang Y."/>
            <person name="Xiao G."/>
            <person name="Zheng P."/>
            <person name="Cen K."/>
            <person name="Zhan S."/>
            <person name="Wang C."/>
        </authorList>
    </citation>
    <scope>NUCLEOTIDE SEQUENCE [LARGE SCALE GENOMIC DNA]</scope>
    <source>
        <strain evidence="3 4">ARSEF 2679</strain>
    </source>
</reference>
<evidence type="ECO:0000256" key="1">
    <source>
        <dbReference type="SAM" id="SignalP"/>
    </source>
</evidence>
<dbReference type="SUPFAM" id="SSF53474">
    <property type="entry name" value="alpha/beta-Hydrolases"/>
    <property type="match status" value="1"/>
</dbReference>
<dbReference type="InterPro" id="IPR029058">
    <property type="entry name" value="AB_hydrolase_fold"/>
</dbReference>
<organism evidence="3 4">
    <name type="scientific">Cordyceps fumosorosea (strain ARSEF 2679)</name>
    <name type="common">Isaria fumosorosea</name>
    <dbReference type="NCBI Taxonomy" id="1081104"/>
    <lineage>
        <taxon>Eukaryota</taxon>
        <taxon>Fungi</taxon>
        <taxon>Dikarya</taxon>
        <taxon>Ascomycota</taxon>
        <taxon>Pezizomycotina</taxon>
        <taxon>Sordariomycetes</taxon>
        <taxon>Hypocreomycetidae</taxon>
        <taxon>Hypocreales</taxon>
        <taxon>Cordycipitaceae</taxon>
        <taxon>Cordyceps</taxon>
    </lineage>
</organism>
<evidence type="ECO:0000313" key="3">
    <source>
        <dbReference type="EMBL" id="OAA73309.1"/>
    </source>
</evidence>
<feature type="signal peptide" evidence="1">
    <location>
        <begin position="1"/>
        <end position="21"/>
    </location>
</feature>
<proteinExistence type="predicted"/>
<dbReference type="InterPro" id="IPR000073">
    <property type="entry name" value="AB_hydrolase_1"/>
</dbReference>
<comment type="caution">
    <text evidence="3">The sequence shown here is derived from an EMBL/GenBank/DDBJ whole genome shotgun (WGS) entry which is preliminary data.</text>
</comment>
<keyword evidence="1" id="KW-0732">Signal</keyword>
<evidence type="ECO:0000313" key="4">
    <source>
        <dbReference type="Proteomes" id="UP000076744"/>
    </source>
</evidence>
<dbReference type="OrthoDB" id="190201at2759"/>
<dbReference type="STRING" id="1081104.A0A162N002"/>
<feature type="chain" id="PRO_5007837512" description="AB hydrolase-1 domain-containing protein" evidence="1">
    <location>
        <begin position="22"/>
        <end position="397"/>
    </location>
</feature>
<dbReference type="AlphaFoldDB" id="A0A162N002"/>
<dbReference type="Proteomes" id="UP000076744">
    <property type="component" value="Unassembled WGS sequence"/>
</dbReference>
<evidence type="ECO:0000259" key="2">
    <source>
        <dbReference type="Pfam" id="PF12697"/>
    </source>
</evidence>
<name>A0A162N002_CORFA</name>